<dbReference type="Pfam" id="PF18446">
    <property type="entry name" value="DUF5611"/>
    <property type="match status" value="1"/>
</dbReference>
<protein>
    <recommendedName>
        <fullName evidence="1">DUF5611 domain-containing protein</fullName>
    </recommendedName>
</protein>
<evidence type="ECO:0000313" key="2">
    <source>
        <dbReference type="EMBL" id="OIR21393.1"/>
    </source>
</evidence>
<dbReference type="InterPro" id="IPR040713">
    <property type="entry name" value="DUF5611"/>
</dbReference>
<accession>A0A1J5TKA8</accession>
<sequence>MQTFEVKRGHGKTLENGGLKKMMEDEFGSVENSEESIFKSSFKALKSIIVEFRSIKEIGVETETDNEASPEDSLAAHQAYNRFMESVTAFNAKQRVDRAKARAKKEAKAAAEKEMQA</sequence>
<dbReference type="EMBL" id="MIYX01000007">
    <property type="protein sequence ID" value="OIR21393.1"/>
    <property type="molecule type" value="Genomic_DNA"/>
</dbReference>
<feature type="domain" description="DUF5611" evidence="1">
    <location>
        <begin position="1"/>
        <end position="100"/>
    </location>
</feature>
<comment type="caution">
    <text evidence="2">The sequence shown here is derived from an EMBL/GenBank/DDBJ whole genome shotgun (WGS) entry which is preliminary data.</text>
</comment>
<proteinExistence type="predicted"/>
<name>A0A1J5TKA8_9ARCH</name>
<dbReference type="Gene3D" id="3.30.310.190">
    <property type="match status" value="1"/>
</dbReference>
<dbReference type="AlphaFoldDB" id="A0A1J5TKA8"/>
<gene>
    <name evidence="2" type="ORF">BEU01_02730</name>
</gene>
<evidence type="ECO:0000313" key="3">
    <source>
        <dbReference type="Proteomes" id="UP000183375"/>
    </source>
</evidence>
<evidence type="ECO:0000259" key="1">
    <source>
        <dbReference type="Pfam" id="PF18446"/>
    </source>
</evidence>
<organism evidence="2 3">
    <name type="scientific">Marine Group III euryarchaeote CG-Epi4</name>
    <dbReference type="NCBI Taxonomy" id="1888998"/>
    <lineage>
        <taxon>Archaea</taxon>
        <taxon>Methanobacteriati</taxon>
        <taxon>Thermoplasmatota</taxon>
        <taxon>Thermoplasmata</taxon>
        <taxon>Candidatus Thermoprofundales</taxon>
    </lineage>
</organism>
<reference evidence="2 3" key="1">
    <citation type="submission" date="2016-08" db="EMBL/GenBank/DDBJ databases">
        <title>New Insights into Marine Group III Euryarchaeota, from dark to light.</title>
        <authorList>
            <person name="Haro-Moreno J.M."/>
            <person name="Rodriguez-Valera F."/>
            <person name="Lopez-Garcia P."/>
            <person name="Moreira D."/>
            <person name="Martin-Cuadrado A.B."/>
        </authorList>
    </citation>
    <scope>NUCLEOTIDE SEQUENCE [LARGE SCALE GENOMIC DNA]</scope>
    <source>
        <strain evidence="2">CG-Epi4</strain>
    </source>
</reference>
<dbReference type="Proteomes" id="UP000183375">
    <property type="component" value="Unassembled WGS sequence"/>
</dbReference>